<proteinExistence type="predicted"/>
<dbReference type="Proteomes" id="UP000743370">
    <property type="component" value="Unassembled WGS sequence"/>
</dbReference>
<dbReference type="AlphaFoldDB" id="A0A8T0JVD5"/>
<organism evidence="2 3">
    <name type="scientific">Phaseolus angularis</name>
    <name type="common">Azuki bean</name>
    <name type="synonym">Vigna angularis</name>
    <dbReference type="NCBI Taxonomy" id="3914"/>
    <lineage>
        <taxon>Eukaryota</taxon>
        <taxon>Viridiplantae</taxon>
        <taxon>Streptophyta</taxon>
        <taxon>Embryophyta</taxon>
        <taxon>Tracheophyta</taxon>
        <taxon>Spermatophyta</taxon>
        <taxon>Magnoliopsida</taxon>
        <taxon>eudicotyledons</taxon>
        <taxon>Gunneridae</taxon>
        <taxon>Pentapetalae</taxon>
        <taxon>rosids</taxon>
        <taxon>fabids</taxon>
        <taxon>Fabales</taxon>
        <taxon>Fabaceae</taxon>
        <taxon>Papilionoideae</taxon>
        <taxon>50 kb inversion clade</taxon>
        <taxon>NPAAA clade</taxon>
        <taxon>indigoferoid/millettioid clade</taxon>
        <taxon>Phaseoleae</taxon>
        <taxon>Vigna</taxon>
    </lineage>
</organism>
<reference evidence="2 3" key="1">
    <citation type="submission" date="2020-05" db="EMBL/GenBank/DDBJ databases">
        <title>Vigna angularis (adzuki bean) Var. LongXiaoDou No. 4 denovo assembly.</title>
        <authorList>
            <person name="Xiang H."/>
        </authorList>
    </citation>
    <scope>NUCLEOTIDE SEQUENCE [LARGE SCALE GENOMIC DNA]</scope>
    <source>
        <tissue evidence="2">Leaf</tissue>
    </source>
</reference>
<protein>
    <submittedName>
        <fullName evidence="2">Uncharacterized protein</fullName>
    </submittedName>
</protein>
<keyword evidence="1" id="KW-0812">Transmembrane</keyword>
<accession>A0A8T0JVD5</accession>
<name>A0A8T0JVD5_PHAAN</name>
<keyword evidence="1" id="KW-1133">Transmembrane helix</keyword>
<keyword evidence="1" id="KW-0472">Membrane</keyword>
<dbReference type="EMBL" id="JABFOF010000008">
    <property type="protein sequence ID" value="KAG2384588.1"/>
    <property type="molecule type" value="Genomic_DNA"/>
</dbReference>
<gene>
    <name evidence="2" type="ORF">HKW66_Vig0116790</name>
</gene>
<feature type="transmembrane region" description="Helical" evidence="1">
    <location>
        <begin position="14"/>
        <end position="32"/>
    </location>
</feature>
<evidence type="ECO:0000313" key="2">
    <source>
        <dbReference type="EMBL" id="KAG2384588.1"/>
    </source>
</evidence>
<evidence type="ECO:0000313" key="3">
    <source>
        <dbReference type="Proteomes" id="UP000743370"/>
    </source>
</evidence>
<comment type="caution">
    <text evidence="2">The sequence shown here is derived from an EMBL/GenBank/DDBJ whole genome shotgun (WGS) entry which is preliminary data.</text>
</comment>
<evidence type="ECO:0000256" key="1">
    <source>
        <dbReference type="SAM" id="Phobius"/>
    </source>
</evidence>
<sequence length="88" mass="9541">MKGLLAGSKSYDALMANLGWVIFARGLGLFFIHDELAIRVSKEEIGGGACVLVTMENIVIGFCGEGDARFARRFGITGFTMVEPQGRR</sequence>